<protein>
    <submittedName>
        <fullName evidence="1">Peroxisomal membrane protein 2</fullName>
    </submittedName>
</protein>
<dbReference type="GeneTree" id="ENSGT00940000161539"/>
<accession>A0A8C9CHX6</accession>
<dbReference type="Ensembl" id="ENSPSNT00000024190.1">
    <property type="protein sequence ID" value="ENSPSNP00000021493.1"/>
    <property type="gene ID" value="ENSPSNG00000015731.1"/>
</dbReference>
<dbReference type="Proteomes" id="UP000694554">
    <property type="component" value="Chromosome 14"/>
</dbReference>
<organism evidence="1 2">
    <name type="scientific">Phocoena sinus</name>
    <name type="common">Vaquita</name>
    <dbReference type="NCBI Taxonomy" id="42100"/>
    <lineage>
        <taxon>Eukaryota</taxon>
        <taxon>Metazoa</taxon>
        <taxon>Chordata</taxon>
        <taxon>Craniata</taxon>
        <taxon>Vertebrata</taxon>
        <taxon>Euteleostomi</taxon>
        <taxon>Mammalia</taxon>
        <taxon>Eutheria</taxon>
        <taxon>Laurasiatheria</taxon>
        <taxon>Artiodactyla</taxon>
        <taxon>Whippomorpha</taxon>
        <taxon>Cetacea</taxon>
        <taxon>Odontoceti</taxon>
        <taxon>Phocoenidae</taxon>
        <taxon>Phocoena</taxon>
    </lineage>
</organism>
<reference evidence="1" key="1">
    <citation type="submission" date="2019-08" db="EMBL/GenBank/DDBJ databases">
        <title>Phocoena sinus (Vaquita) genome, mPhoSin1, primary haplotype.</title>
        <authorList>
            <person name="Morin P."/>
            <person name="Mountcastle J."/>
            <person name="Fungtammasan C."/>
            <person name="Rhie A."/>
            <person name="Rojas-Bracho L."/>
            <person name="Smith C.R."/>
            <person name="Taylor B.L."/>
            <person name="Gulland F.M.D."/>
            <person name="Musser W."/>
            <person name="Houck M."/>
            <person name="Haase B."/>
            <person name="Paez S."/>
            <person name="Howe K."/>
            <person name="Torrance J."/>
            <person name="Formenti G."/>
            <person name="Phillippy A."/>
            <person name="Ryder O."/>
            <person name="Jarvis E.D."/>
            <person name="Fedrigo O."/>
        </authorList>
    </citation>
    <scope>NUCLEOTIDE SEQUENCE [LARGE SCALE GENOMIC DNA]</scope>
</reference>
<evidence type="ECO:0000313" key="2">
    <source>
        <dbReference type="Proteomes" id="UP000694554"/>
    </source>
</evidence>
<evidence type="ECO:0000313" key="1">
    <source>
        <dbReference type="Ensembl" id="ENSPSNP00000021493.1"/>
    </source>
</evidence>
<proteinExistence type="predicted"/>
<dbReference type="AlphaFoldDB" id="A0A8C9CHX6"/>
<name>A0A8C9CHX6_PHOSS</name>
<reference evidence="1" key="2">
    <citation type="submission" date="2025-08" db="UniProtKB">
        <authorList>
            <consortium name="Ensembl"/>
        </authorList>
    </citation>
    <scope>IDENTIFICATION</scope>
</reference>
<keyword evidence="2" id="KW-1185">Reference proteome</keyword>
<sequence>MAPAASRLTAEADLGAFPRRALAQYLRLLRLYPVLTKATTRSARSGILSALGNFLAQLIEKNQEKGNCSQKLDVRGPLRYAIYGSRCSVPTWRLCSGTPTWPLCGSEDDRERVRVRKQEQPSLPLDHVIQDDPKMMDGETEISERQNPFLKRWSLSSGGAPLRNLKYSRDDFTSHLGLN</sequence>
<gene>
    <name evidence="1" type="primary">PXMP2</name>
</gene>
<reference evidence="1" key="3">
    <citation type="submission" date="2025-09" db="UniProtKB">
        <authorList>
            <consortium name="Ensembl"/>
        </authorList>
    </citation>
    <scope>IDENTIFICATION</scope>
</reference>